<evidence type="ECO:0008006" key="3">
    <source>
        <dbReference type="Google" id="ProtNLM"/>
    </source>
</evidence>
<dbReference type="EMBL" id="CP155447">
    <property type="protein sequence ID" value="XBH08389.1"/>
    <property type="molecule type" value="Genomic_DNA"/>
</dbReference>
<name>A0AAU7CSE7_9BACT</name>
<reference evidence="2" key="1">
    <citation type="submission" date="2024-05" db="EMBL/GenBank/DDBJ databases">
        <title>Planctomycetes of the genus Singulisphaera possess chitinolytic capabilities.</title>
        <authorList>
            <person name="Ivanova A."/>
        </authorList>
    </citation>
    <scope>NUCLEOTIDE SEQUENCE</scope>
    <source>
        <strain evidence="2">Ch08T</strain>
    </source>
</reference>
<organism evidence="2">
    <name type="scientific">Singulisphaera sp. Ch08</name>
    <dbReference type="NCBI Taxonomy" id="3120278"/>
    <lineage>
        <taxon>Bacteria</taxon>
        <taxon>Pseudomonadati</taxon>
        <taxon>Planctomycetota</taxon>
        <taxon>Planctomycetia</taxon>
        <taxon>Isosphaerales</taxon>
        <taxon>Isosphaeraceae</taxon>
        <taxon>Singulisphaera</taxon>
    </lineage>
</organism>
<accession>A0AAU7CSE7</accession>
<protein>
    <recommendedName>
        <fullName evidence="3">PilZ domain-containing protein</fullName>
    </recommendedName>
</protein>
<sequence>MLQRRSNRDGPNPKRGDDRRSASRYIAGLTNVILGWTEAETPRSVVARLRDISLEGGSALAKIAPHAGTTAWFRLQGDDASPWIAVSIVAISRTGLLGCGPRLVRWKFPEACPYHVFKAAINGFSASQDVDEVKMPGYTPRDWRG</sequence>
<gene>
    <name evidence="2" type="ORF">V5E97_29930</name>
</gene>
<evidence type="ECO:0000313" key="2">
    <source>
        <dbReference type="EMBL" id="XBH08389.1"/>
    </source>
</evidence>
<dbReference type="AlphaFoldDB" id="A0AAU7CSE7"/>
<evidence type="ECO:0000256" key="1">
    <source>
        <dbReference type="SAM" id="MobiDB-lite"/>
    </source>
</evidence>
<proteinExistence type="predicted"/>
<dbReference type="RefSeq" id="WP_406701239.1">
    <property type="nucleotide sequence ID" value="NZ_CP155447.1"/>
</dbReference>
<feature type="region of interest" description="Disordered" evidence="1">
    <location>
        <begin position="1"/>
        <end position="21"/>
    </location>
</feature>